<gene>
    <name evidence="1" type="primary">csf2</name>
    <name evidence="1" type="ORF">DZC30_19530</name>
</gene>
<sequence>MSNQKTKLRLHTFLRTLTPLHISSGQTGTFDVTNNRVYMGERIISEGSATTCALVQTIAYLAPGEESGVANVPVIMANNIMGRLRRHAAALVLGIVQSKGQTISPGTYSALACGASSGNPDSSVPTFDQLRTSMAHPYLGLFGGGPKLMRRYARMLNNPVPYTSVTAQSFKGIEHPNFDPLIHAVPISTEKFLTRGVLRNRMDDLTSLSDIALASATITDFENAIRERASAIAGNKAAKAETGTSERQTTRSFTALQYVIPNVIFPLSWSLEVTPAQLGLFLLALDSFAADEELGGQGRNGFGRFNLFDMVLTDNTNQPIASSLLLDNKLNRDLPEVAQAIAAWEEAALDITGNSLNDLFANEVIDKSAGKGKRAAKEAA</sequence>
<protein>
    <submittedName>
        <fullName evidence="1">Type IV CRISPR-associated protein Csf2</fullName>
    </submittedName>
</protein>
<dbReference type="InterPro" id="IPR017546">
    <property type="entry name" value="CRISPR-assoc_prot_Csf2"/>
</dbReference>
<dbReference type="Proteomes" id="UP000261948">
    <property type="component" value="Unassembled WGS sequence"/>
</dbReference>
<keyword evidence="2" id="KW-1185">Reference proteome</keyword>
<dbReference type="NCBIfam" id="TIGR03115">
    <property type="entry name" value="cas7_csf2"/>
    <property type="match status" value="1"/>
</dbReference>
<dbReference type="EMBL" id="QURR01000032">
    <property type="protein sequence ID" value="RGE40942.1"/>
    <property type="molecule type" value="Genomic_DNA"/>
</dbReference>
<accession>A0A373FBT8</accession>
<comment type="caution">
    <text evidence="1">The sequence shown here is derived from an EMBL/GenBank/DDBJ whole genome shotgun (WGS) entry which is preliminary data.</text>
</comment>
<evidence type="ECO:0000313" key="2">
    <source>
        <dbReference type="Proteomes" id="UP000261948"/>
    </source>
</evidence>
<organism evidence="1 2">
    <name type="scientific">Comamonas testosteroni</name>
    <name type="common">Pseudomonas testosteroni</name>
    <dbReference type="NCBI Taxonomy" id="285"/>
    <lineage>
        <taxon>Bacteria</taxon>
        <taxon>Pseudomonadati</taxon>
        <taxon>Pseudomonadota</taxon>
        <taxon>Betaproteobacteria</taxon>
        <taxon>Burkholderiales</taxon>
        <taxon>Comamonadaceae</taxon>
        <taxon>Comamonas</taxon>
    </lineage>
</organism>
<reference evidence="1 2" key="1">
    <citation type="submission" date="2018-08" db="EMBL/GenBank/DDBJ databases">
        <title>Comamonas testosteroni strain SWCO2.</title>
        <authorList>
            <person name="Jiang N."/>
            <person name="Zhang X.Z."/>
        </authorList>
    </citation>
    <scope>NUCLEOTIDE SEQUENCE [LARGE SCALE GENOMIC DNA]</scope>
    <source>
        <strain evidence="1 2">SWCO2</strain>
    </source>
</reference>
<name>A0A373FBT8_COMTE</name>
<dbReference type="AlphaFoldDB" id="A0A373FBT8"/>
<dbReference type="OrthoDB" id="9182882at2"/>
<proteinExistence type="predicted"/>
<evidence type="ECO:0000313" key="1">
    <source>
        <dbReference type="EMBL" id="RGE40942.1"/>
    </source>
</evidence>